<accession>A0A2G5CVD0</accession>
<protein>
    <submittedName>
        <fullName evidence="1">Uncharacterized protein</fullName>
    </submittedName>
</protein>
<evidence type="ECO:0000313" key="2">
    <source>
        <dbReference type="Proteomes" id="UP000230069"/>
    </source>
</evidence>
<dbReference type="Proteomes" id="UP000230069">
    <property type="component" value="Unassembled WGS sequence"/>
</dbReference>
<keyword evidence="2" id="KW-1185">Reference proteome</keyword>
<reference evidence="1 2" key="1">
    <citation type="submission" date="2017-09" db="EMBL/GenBank/DDBJ databases">
        <title>WGS assembly of Aquilegia coerulea Goldsmith.</title>
        <authorList>
            <person name="Hodges S."/>
            <person name="Kramer E."/>
            <person name="Nordborg M."/>
            <person name="Tomkins J."/>
            <person name="Borevitz J."/>
            <person name="Derieg N."/>
            <person name="Yan J."/>
            <person name="Mihaltcheva S."/>
            <person name="Hayes R.D."/>
            <person name="Rokhsar D."/>
        </authorList>
    </citation>
    <scope>NUCLEOTIDE SEQUENCE [LARGE SCALE GENOMIC DNA]</scope>
    <source>
        <strain evidence="2">cv. Goldsmith</strain>
    </source>
</reference>
<organism evidence="1 2">
    <name type="scientific">Aquilegia coerulea</name>
    <name type="common">Rocky mountain columbine</name>
    <dbReference type="NCBI Taxonomy" id="218851"/>
    <lineage>
        <taxon>Eukaryota</taxon>
        <taxon>Viridiplantae</taxon>
        <taxon>Streptophyta</taxon>
        <taxon>Embryophyta</taxon>
        <taxon>Tracheophyta</taxon>
        <taxon>Spermatophyta</taxon>
        <taxon>Magnoliopsida</taxon>
        <taxon>Ranunculales</taxon>
        <taxon>Ranunculaceae</taxon>
        <taxon>Thalictroideae</taxon>
        <taxon>Aquilegia</taxon>
    </lineage>
</organism>
<proteinExistence type="predicted"/>
<gene>
    <name evidence="1" type="ORF">AQUCO_03600124v1</name>
</gene>
<dbReference type="EMBL" id="KZ305053">
    <property type="protein sequence ID" value="PIA35236.1"/>
    <property type="molecule type" value="Genomic_DNA"/>
</dbReference>
<sequence>MVFHQILHEELARRNFIDFAIYTSFFSSHTQLLFSTSTNSCPSLYIVVMKDTDLNCNILDHSPRTSFNIIRHHGRFVQYQPIILMNCSSFCNIEFR</sequence>
<evidence type="ECO:0000313" key="1">
    <source>
        <dbReference type="EMBL" id="PIA35236.1"/>
    </source>
</evidence>
<dbReference type="InParanoid" id="A0A2G5CVD0"/>
<name>A0A2G5CVD0_AQUCA</name>
<dbReference type="AlphaFoldDB" id="A0A2G5CVD0"/>